<comment type="caution">
    <text evidence="2">The sequence shown here is derived from an EMBL/GenBank/DDBJ whole genome shotgun (WGS) entry which is preliminary data.</text>
</comment>
<reference evidence="2" key="1">
    <citation type="submission" date="2022-07" db="EMBL/GenBank/DDBJ databases">
        <title>Fungi with potential for degradation of polypropylene.</title>
        <authorList>
            <person name="Gostincar C."/>
        </authorList>
    </citation>
    <scope>NUCLEOTIDE SEQUENCE</scope>
    <source>
        <strain evidence="2">EXF-13308</strain>
    </source>
</reference>
<protein>
    <submittedName>
        <fullName evidence="2">Uncharacterized protein</fullName>
    </submittedName>
</protein>
<dbReference type="Proteomes" id="UP001174694">
    <property type="component" value="Unassembled WGS sequence"/>
</dbReference>
<organism evidence="2 3">
    <name type="scientific">Pleurostoma richardsiae</name>
    <dbReference type="NCBI Taxonomy" id="41990"/>
    <lineage>
        <taxon>Eukaryota</taxon>
        <taxon>Fungi</taxon>
        <taxon>Dikarya</taxon>
        <taxon>Ascomycota</taxon>
        <taxon>Pezizomycotina</taxon>
        <taxon>Sordariomycetes</taxon>
        <taxon>Sordariomycetidae</taxon>
        <taxon>Calosphaeriales</taxon>
        <taxon>Pleurostomataceae</taxon>
        <taxon>Pleurostoma</taxon>
    </lineage>
</organism>
<name>A0AA38R6L0_9PEZI</name>
<evidence type="ECO:0000313" key="3">
    <source>
        <dbReference type="Proteomes" id="UP001174694"/>
    </source>
</evidence>
<dbReference type="EMBL" id="JANBVO010000081">
    <property type="protein sequence ID" value="KAJ9130690.1"/>
    <property type="molecule type" value="Genomic_DNA"/>
</dbReference>
<feature type="compositionally biased region" description="Basic residues" evidence="1">
    <location>
        <begin position="220"/>
        <end position="232"/>
    </location>
</feature>
<gene>
    <name evidence="2" type="ORF">NKR23_g12087</name>
</gene>
<dbReference type="AlphaFoldDB" id="A0AA38R6L0"/>
<accession>A0AA38R6L0</accession>
<sequence length="384" mass="41824">MHVELAAFIAGERLDIKTASEREPKALRAEFVKGLSFISLSDSDIDLIILIHKFRASLKSARKKTPDYLSSAVAGCREGKLDETTWETRIYRHAATHITNAIRTALRDVPMDGDSASDTKREAGVLRHGGPQAVTAFGIVEDLVKAGDIGRAEAQMSEYGGTQALAACAVAATDDPKVTSLLETLSDASMKSLAAFIGFSSFHVDVARFVDAIFRAKAQSHTRRNRIGRAPRKAIMDKQQRSGQLGRKLARGNRENARKSFHVADSQPSQSVASPSRVDPDKYGQSPTGAPMPKHVVAAIRPGESCSTPLSSPDDPVMVPNTGEQVQEGYQQADASLAEAFQPIPNEELLDYDLGQLPMYDRLPDDNNISQLLVRDFYFSPDQS</sequence>
<evidence type="ECO:0000256" key="1">
    <source>
        <dbReference type="SAM" id="MobiDB-lite"/>
    </source>
</evidence>
<keyword evidence="3" id="KW-1185">Reference proteome</keyword>
<evidence type="ECO:0000313" key="2">
    <source>
        <dbReference type="EMBL" id="KAJ9130690.1"/>
    </source>
</evidence>
<proteinExistence type="predicted"/>
<feature type="region of interest" description="Disordered" evidence="1">
    <location>
        <begin position="220"/>
        <end position="291"/>
    </location>
</feature>